<dbReference type="OrthoDB" id="6375801at2759"/>
<evidence type="ECO:0000313" key="3">
    <source>
        <dbReference type="EMBL" id="CAB3232381.1"/>
    </source>
</evidence>
<keyword evidence="4" id="KW-1185">Reference proteome</keyword>
<feature type="compositionally biased region" description="Basic residues" evidence="2">
    <location>
        <begin position="73"/>
        <end position="82"/>
    </location>
</feature>
<keyword evidence="1" id="KW-0175">Coiled coil</keyword>
<feature type="compositionally biased region" description="Polar residues" evidence="2">
    <location>
        <begin position="85"/>
        <end position="104"/>
    </location>
</feature>
<dbReference type="Proteomes" id="UP000494106">
    <property type="component" value="Unassembled WGS sequence"/>
</dbReference>
<dbReference type="PANTHER" id="PTHR46601">
    <property type="entry name" value="ULP_PROTEASE DOMAIN-CONTAINING PROTEIN"/>
    <property type="match status" value="1"/>
</dbReference>
<reference evidence="3 4" key="1">
    <citation type="submission" date="2020-04" db="EMBL/GenBank/DDBJ databases">
        <authorList>
            <person name="Wallbank WR R."/>
            <person name="Pardo Diaz C."/>
            <person name="Kozak K."/>
            <person name="Martin S."/>
            <person name="Jiggins C."/>
            <person name="Moest M."/>
            <person name="Warren A I."/>
            <person name="Byers J.R.P. K."/>
            <person name="Montejo-Kovacevich G."/>
            <person name="Yen C E."/>
        </authorList>
    </citation>
    <scope>NUCLEOTIDE SEQUENCE [LARGE SCALE GENOMIC DNA]</scope>
</reference>
<dbReference type="AlphaFoldDB" id="A0A8S0ZKY6"/>
<proteinExistence type="predicted"/>
<feature type="coiled-coil region" evidence="1">
    <location>
        <begin position="125"/>
        <end position="166"/>
    </location>
</feature>
<sequence length="828" mass="96288">MAKVNSAAIKERKNVSKRNHYEFIKLNEPEKYAELLKKERERYQKRIETKKLKNITDMTEREKRAKRKQWKINKRNYRRKKKENSTIQEVNIEQAEEVNQSTNTQEKDPLEELNDNQDSQINSRMSRLTRLIGHLKNKLKFHEQKIRRLQSINNRYRLKIHRLRKDKNNPRPNKQSKIHFPTIINEIHKFYEEDTNSRQAAGKKEFITRQGTKKTKRYLVMSLKNLYNKFITTSEIKISYSTFCKYRPFWVVFPKPNNRETCSCEIHVNIKLLIEALHKAKIINEKSDYDFINALCCSPKTDNCLLKTCEGCKDKEIICNEFNNTDVVEFSYWCKIKEPILGDINKVKIITTKKKEKAKPLDLIEKLRINSNRFLKHCFTIEKQYKEMKKLKDFLRNNEAIIHMDWSENYELKYHEEVQSMHFGGSRRQVALHTSVLYLHEESTGQKITKSFCSTSANLRHDAAAVWAHLKPVLDYIYQINTNVDSIHIFTDSPSSQYRNKKIFWIMTQIHKDYAGFLNKLSWNYSESGHGKGAADGVGAVLKTTADRLVNFGQDIGNFNDFYNILKQNIPNIKIEVVSDTFIIAKSNSLPLCLPTFKGTLDVHQVLWDIFCGQDLTFRNFSCFICEANVQCEHGAHLGFLRVPDFTHSVEVTTLADARNMSANIPIYVTVATTQDDSQNNTVFTELSNIDPVTLSTPSTSKSYMATFCDFEELVPANSLSSLEMLKENVEQLPIASTSGEVLNLHVADWVLIKKTRRAIKHQIGRVIGICGDNISISVLNKVPGGFRWPKLRKREVISMNCIKAVLPEPNIDAKLNFHFENIDFIHY</sequence>
<name>A0A8S0ZKY6_ARCPL</name>
<organism evidence="3 4">
    <name type="scientific">Arctia plantaginis</name>
    <name type="common">Wood tiger moth</name>
    <name type="synonym">Phalaena plantaginis</name>
    <dbReference type="NCBI Taxonomy" id="874455"/>
    <lineage>
        <taxon>Eukaryota</taxon>
        <taxon>Metazoa</taxon>
        <taxon>Ecdysozoa</taxon>
        <taxon>Arthropoda</taxon>
        <taxon>Hexapoda</taxon>
        <taxon>Insecta</taxon>
        <taxon>Pterygota</taxon>
        <taxon>Neoptera</taxon>
        <taxon>Endopterygota</taxon>
        <taxon>Lepidoptera</taxon>
        <taxon>Glossata</taxon>
        <taxon>Ditrysia</taxon>
        <taxon>Noctuoidea</taxon>
        <taxon>Erebidae</taxon>
        <taxon>Arctiinae</taxon>
        <taxon>Arctia</taxon>
    </lineage>
</organism>
<accession>A0A8S0ZKY6</accession>
<gene>
    <name evidence="3" type="ORF">APLA_LOCUS4806</name>
</gene>
<dbReference type="EMBL" id="CADEBC010000477">
    <property type="protein sequence ID" value="CAB3232381.1"/>
    <property type="molecule type" value="Genomic_DNA"/>
</dbReference>
<evidence type="ECO:0000256" key="2">
    <source>
        <dbReference type="SAM" id="MobiDB-lite"/>
    </source>
</evidence>
<evidence type="ECO:0000256" key="1">
    <source>
        <dbReference type="SAM" id="Coils"/>
    </source>
</evidence>
<comment type="caution">
    <text evidence="3">The sequence shown here is derived from an EMBL/GenBank/DDBJ whole genome shotgun (WGS) entry which is preliminary data.</text>
</comment>
<dbReference type="PANTHER" id="PTHR46601:SF2">
    <property type="entry name" value="UBIQUITIN-LIKE PROTEASE FAMILY PROFILE DOMAIN-CONTAINING PROTEIN"/>
    <property type="match status" value="1"/>
</dbReference>
<evidence type="ECO:0000313" key="4">
    <source>
        <dbReference type="Proteomes" id="UP000494106"/>
    </source>
</evidence>
<feature type="region of interest" description="Disordered" evidence="2">
    <location>
        <begin position="73"/>
        <end position="120"/>
    </location>
</feature>
<protein>
    <submittedName>
        <fullName evidence="3">Uncharacterized protein</fullName>
    </submittedName>
</protein>